<evidence type="ECO:0000256" key="1">
    <source>
        <dbReference type="SAM" id="MobiDB-lite"/>
    </source>
</evidence>
<reference evidence="4" key="1">
    <citation type="submission" date="2010-08" db="EMBL/GenBank/DDBJ databases">
        <title>Genome sequence of Parvularcula bermudensis HTCC2503.</title>
        <authorList>
            <person name="Kang D.-M."/>
            <person name="Oh H.-M."/>
            <person name="Cho J.-C."/>
        </authorList>
    </citation>
    <scope>NUCLEOTIDE SEQUENCE [LARGE SCALE GENOMIC DNA]</scope>
    <source>
        <strain evidence="4">ATCC BAA-594 / HTCC2503 / KCTC 12087</strain>
    </source>
</reference>
<feature type="domain" description="AsmA" evidence="2">
    <location>
        <begin position="347"/>
        <end position="565"/>
    </location>
</feature>
<reference evidence="3 4" key="2">
    <citation type="journal article" date="2011" name="J. Bacteriol.">
        <title>Complete genome sequence of strain HTCC2503T of Parvularcula bermudensis, the type species of the order "Parvularculales" in the class Alphaproteobacteria.</title>
        <authorList>
            <person name="Oh H.M."/>
            <person name="Kang I."/>
            <person name="Vergin K.L."/>
            <person name="Kang D."/>
            <person name="Rhee K.H."/>
            <person name="Giovannoni S.J."/>
            <person name="Cho J.C."/>
        </authorList>
    </citation>
    <scope>NUCLEOTIDE SEQUENCE [LARGE SCALE GENOMIC DNA]</scope>
    <source>
        <strain evidence="4">ATCC BAA-594 / HTCC2503 / KCTC 12087</strain>
    </source>
</reference>
<sequence length="749" mass="78803">MKKLFLGLALLIVVLVAVLLIAPFFIPASVYEERIEAAASEQLGRQVTIEGAPRISLLPAEITVTGLTVANADGYEAAVFAEVDRAQIGVKLLPLLSRRVEITKFDLDRPTINLEASEDGGNWAFGRPAADTETEAAPPGEAPDALPDLRLGTVTINKGHISYRTPDGQTWLAENADLRLTLESLEDPLTIEGTMVVQGEPSRLDATFTTPGRYAREGAADLRLSMTVGENHASTEMALSDELSFDGRLDIDFPALRSLFALAGVDLGTANGFKRLRLDGPVSGSLDGVRFGEGTALTFDDITGTGKLAIMIDGDRPKATGTVALGTLDLTPYLPPEPEGFAARRRAETGADADFPEWSDEPMDFSALRAMDADLDIRTGEIITPSLTVGASALRLVAVDGKAQAIVSDTSVYDGSGRGTVTLDATRTVPEVAIDFTMEDVDAGAAAQELAGITRLGGRGSIRLFNLRARGQSQREMVESLTGEIRLVLDDGVIEGINLGQIGQVAFDLYDQVQAGTLSLKALDAATLATRSTELFAAARGPAQQTDFTNFTLTLVADQGRVTPTTAQLAGPYFEFTGDGDIILPTQSLELALAAAVTKEGTDTKRVLPTPILVTGTFSDPKIGINLRSVAEQAVRNRVGSALSDRGVDLAPGETLEEALTGTARNELMRRLGGAVPGNTQTPPAPAEEGGDEETNSETNSAEPSAPAPAPSPREELIRQGIGALLGGGARRDTTGDTADEAPATDGTE</sequence>
<evidence type="ECO:0000313" key="3">
    <source>
        <dbReference type="EMBL" id="ADM10635.1"/>
    </source>
</evidence>
<feature type="region of interest" description="Disordered" evidence="1">
    <location>
        <begin position="127"/>
        <end position="147"/>
    </location>
</feature>
<gene>
    <name evidence="3" type="ordered locus">PB2503_12989</name>
</gene>
<dbReference type="RefSeq" id="WP_013301609.1">
    <property type="nucleotide sequence ID" value="NC_014414.1"/>
</dbReference>
<protein>
    <submittedName>
        <fullName evidence="3">Putative AsmA protein</fullName>
    </submittedName>
</protein>
<dbReference type="OrthoDB" id="5439561at2"/>
<evidence type="ECO:0000313" key="4">
    <source>
        <dbReference type="Proteomes" id="UP000001302"/>
    </source>
</evidence>
<dbReference type="Proteomes" id="UP000001302">
    <property type="component" value="Chromosome"/>
</dbReference>
<dbReference type="Pfam" id="PF05170">
    <property type="entry name" value="AsmA"/>
    <property type="match status" value="2"/>
</dbReference>
<dbReference type="GO" id="GO:0005886">
    <property type="term" value="C:plasma membrane"/>
    <property type="evidence" value="ECO:0007669"/>
    <property type="project" value="TreeGrafter"/>
</dbReference>
<proteinExistence type="predicted"/>
<feature type="region of interest" description="Disordered" evidence="1">
    <location>
        <begin position="673"/>
        <end position="749"/>
    </location>
</feature>
<evidence type="ECO:0000259" key="2">
    <source>
        <dbReference type="Pfam" id="PF05170"/>
    </source>
</evidence>
<dbReference type="AlphaFoldDB" id="E0TG64"/>
<dbReference type="STRING" id="314260.PB2503_12989"/>
<dbReference type="eggNOG" id="COG2982">
    <property type="taxonomic scope" value="Bacteria"/>
</dbReference>
<accession>E0TG64</accession>
<dbReference type="KEGG" id="pbr:PB2503_12989"/>
<dbReference type="PANTHER" id="PTHR30441">
    <property type="entry name" value="DUF748 DOMAIN-CONTAINING PROTEIN"/>
    <property type="match status" value="1"/>
</dbReference>
<dbReference type="HOGENOM" id="CLU_012870_1_0_5"/>
<name>E0TG64_PARBH</name>
<organism evidence="3 4">
    <name type="scientific">Parvularcula bermudensis (strain ATCC BAA-594 / HTCC2503 / KCTC 12087)</name>
    <dbReference type="NCBI Taxonomy" id="314260"/>
    <lineage>
        <taxon>Bacteria</taxon>
        <taxon>Pseudomonadati</taxon>
        <taxon>Pseudomonadota</taxon>
        <taxon>Alphaproteobacteria</taxon>
        <taxon>Parvularculales</taxon>
        <taxon>Parvularculaceae</taxon>
        <taxon>Parvularcula</taxon>
    </lineage>
</organism>
<keyword evidence="4" id="KW-1185">Reference proteome</keyword>
<dbReference type="InterPro" id="IPR007844">
    <property type="entry name" value="AsmA"/>
</dbReference>
<dbReference type="GO" id="GO:0090313">
    <property type="term" value="P:regulation of protein targeting to membrane"/>
    <property type="evidence" value="ECO:0007669"/>
    <property type="project" value="TreeGrafter"/>
</dbReference>
<dbReference type="InterPro" id="IPR052894">
    <property type="entry name" value="AsmA-related"/>
</dbReference>
<feature type="compositionally biased region" description="Low complexity" evidence="1">
    <location>
        <begin position="128"/>
        <end position="147"/>
    </location>
</feature>
<feature type="domain" description="AsmA" evidence="2">
    <location>
        <begin position="1"/>
        <end position="188"/>
    </location>
</feature>
<dbReference type="EMBL" id="CP002156">
    <property type="protein sequence ID" value="ADM10635.1"/>
    <property type="molecule type" value="Genomic_DNA"/>
</dbReference>
<dbReference type="PANTHER" id="PTHR30441:SF4">
    <property type="entry name" value="PROTEIN ASMA"/>
    <property type="match status" value="1"/>
</dbReference>